<proteinExistence type="predicted"/>
<dbReference type="InterPro" id="IPR015884">
    <property type="entry name" value="Malic_enzyme_CS"/>
</dbReference>
<evidence type="ECO:0000259" key="5">
    <source>
        <dbReference type="SMART" id="SM01274"/>
    </source>
</evidence>
<feature type="domain" description="Malic enzyme N-terminal" evidence="5">
    <location>
        <begin position="15"/>
        <end position="148"/>
    </location>
</feature>
<evidence type="ECO:0000256" key="2">
    <source>
        <dbReference type="ARBA" id="ARBA00001946"/>
    </source>
</evidence>
<evidence type="ECO:0000256" key="3">
    <source>
        <dbReference type="ARBA" id="ARBA00022723"/>
    </source>
</evidence>
<gene>
    <name evidence="6" type="ORF">METZ01_LOCUS397574</name>
</gene>
<dbReference type="InterPro" id="IPR051674">
    <property type="entry name" value="Malate_Decarboxylase"/>
</dbReference>
<dbReference type="SUPFAM" id="SSF53223">
    <property type="entry name" value="Aminoacid dehydrogenase-like, N-terminal domain"/>
    <property type="match status" value="1"/>
</dbReference>
<protein>
    <recommendedName>
        <fullName evidence="5">Malic enzyme N-terminal domain-containing protein</fullName>
    </recommendedName>
</protein>
<dbReference type="InterPro" id="IPR037062">
    <property type="entry name" value="Malic_N_dom_sf"/>
</dbReference>
<dbReference type="Gene3D" id="3.40.50.10380">
    <property type="entry name" value="Malic enzyme, N-terminal domain"/>
    <property type="match status" value="1"/>
</dbReference>
<dbReference type="AlphaFoldDB" id="A0A382VEA9"/>
<dbReference type="Pfam" id="PF00390">
    <property type="entry name" value="malic"/>
    <property type="match status" value="1"/>
</dbReference>
<dbReference type="PROSITE" id="PS00331">
    <property type="entry name" value="MALIC_ENZYMES"/>
    <property type="match status" value="1"/>
</dbReference>
<evidence type="ECO:0000256" key="4">
    <source>
        <dbReference type="ARBA" id="ARBA00023002"/>
    </source>
</evidence>
<name>A0A382VEA9_9ZZZZ</name>
<dbReference type="GO" id="GO:0046872">
    <property type="term" value="F:metal ion binding"/>
    <property type="evidence" value="ECO:0007669"/>
    <property type="project" value="UniProtKB-KW"/>
</dbReference>
<reference evidence="6" key="1">
    <citation type="submission" date="2018-05" db="EMBL/GenBank/DDBJ databases">
        <authorList>
            <person name="Lanie J.A."/>
            <person name="Ng W.-L."/>
            <person name="Kazmierczak K.M."/>
            <person name="Andrzejewski T.M."/>
            <person name="Davidsen T.M."/>
            <person name="Wayne K.J."/>
            <person name="Tettelin H."/>
            <person name="Glass J.I."/>
            <person name="Rusch D."/>
            <person name="Podicherti R."/>
            <person name="Tsui H.-C.T."/>
            <person name="Winkler M.E."/>
        </authorList>
    </citation>
    <scope>NUCLEOTIDE SEQUENCE</scope>
</reference>
<dbReference type="SMART" id="SM01274">
    <property type="entry name" value="malic"/>
    <property type="match status" value="1"/>
</dbReference>
<keyword evidence="3" id="KW-0479">Metal-binding</keyword>
<dbReference type="Gene3D" id="3.40.50.720">
    <property type="entry name" value="NAD(P)-binding Rossmann-like Domain"/>
    <property type="match status" value="1"/>
</dbReference>
<dbReference type="GO" id="GO:0016616">
    <property type="term" value="F:oxidoreductase activity, acting on the CH-OH group of donors, NAD or NADP as acceptor"/>
    <property type="evidence" value="ECO:0007669"/>
    <property type="project" value="InterPro"/>
</dbReference>
<dbReference type="Pfam" id="PF03949">
    <property type="entry name" value="Malic_M"/>
    <property type="match status" value="1"/>
</dbReference>
<dbReference type="InterPro" id="IPR012302">
    <property type="entry name" value="Malic_NAD-bd"/>
</dbReference>
<evidence type="ECO:0000256" key="1">
    <source>
        <dbReference type="ARBA" id="ARBA00001936"/>
    </source>
</evidence>
<dbReference type="EMBL" id="UINC01151233">
    <property type="protein sequence ID" value="SVD44720.1"/>
    <property type="molecule type" value="Genomic_DNA"/>
</dbReference>
<dbReference type="SUPFAM" id="SSF51735">
    <property type="entry name" value="NAD(P)-binding Rossmann-fold domains"/>
    <property type="match status" value="1"/>
</dbReference>
<evidence type="ECO:0000313" key="6">
    <source>
        <dbReference type="EMBL" id="SVD44720.1"/>
    </source>
</evidence>
<feature type="non-terminal residue" evidence="6">
    <location>
        <position position="210"/>
    </location>
</feature>
<sequence>MDYGAEAIKRHRETRGKVSIASKMKVETMDDLSIAYTPGVASVSMAIANDKSESFNLTNRANTVAVVSDGSAVLGLGNVGPEAAMAVMEGKSILFKGLADIDAFPICLATQDSQAIIDTVRNLAPTFGGINLEDIAAPRCFEIEAALQDLGIPVFHDDQHGTAIVVLASVINALKVVGKNIGDIKIVFSGAGAGSIASAKLLLDYGATNI</sequence>
<dbReference type="PANTHER" id="PTHR43237:SF4">
    <property type="entry name" value="NADP-DEPENDENT MALIC ENZYME"/>
    <property type="match status" value="1"/>
</dbReference>
<dbReference type="PANTHER" id="PTHR43237">
    <property type="entry name" value="NADP-DEPENDENT MALIC ENZYME"/>
    <property type="match status" value="1"/>
</dbReference>
<keyword evidence="4" id="KW-0560">Oxidoreductase</keyword>
<comment type="cofactor">
    <cofactor evidence="1">
        <name>Mn(2+)</name>
        <dbReference type="ChEBI" id="CHEBI:29035"/>
    </cofactor>
</comment>
<dbReference type="InterPro" id="IPR046346">
    <property type="entry name" value="Aminoacid_DH-like_N_sf"/>
</dbReference>
<dbReference type="InterPro" id="IPR012301">
    <property type="entry name" value="Malic_N_dom"/>
</dbReference>
<organism evidence="6">
    <name type="scientific">marine metagenome</name>
    <dbReference type="NCBI Taxonomy" id="408172"/>
    <lineage>
        <taxon>unclassified sequences</taxon>
        <taxon>metagenomes</taxon>
        <taxon>ecological metagenomes</taxon>
    </lineage>
</organism>
<dbReference type="GO" id="GO:0051287">
    <property type="term" value="F:NAD binding"/>
    <property type="evidence" value="ECO:0007669"/>
    <property type="project" value="InterPro"/>
</dbReference>
<dbReference type="InterPro" id="IPR036291">
    <property type="entry name" value="NAD(P)-bd_dom_sf"/>
</dbReference>
<dbReference type="GO" id="GO:0004470">
    <property type="term" value="F:malic enzyme activity"/>
    <property type="evidence" value="ECO:0007669"/>
    <property type="project" value="InterPro"/>
</dbReference>
<accession>A0A382VEA9</accession>
<comment type="cofactor">
    <cofactor evidence="2">
        <name>Mg(2+)</name>
        <dbReference type="ChEBI" id="CHEBI:18420"/>
    </cofactor>
</comment>